<dbReference type="InterPro" id="IPR034033">
    <property type="entry name" value="Serralysin-like"/>
</dbReference>
<evidence type="ECO:0000256" key="4">
    <source>
        <dbReference type="ARBA" id="ARBA00022525"/>
    </source>
</evidence>
<dbReference type="InterPro" id="IPR024079">
    <property type="entry name" value="MetalloPept_cat_dom_sf"/>
</dbReference>
<evidence type="ECO:0000256" key="5">
    <source>
        <dbReference type="ARBA" id="ARBA00022737"/>
    </source>
</evidence>
<evidence type="ECO:0000256" key="2">
    <source>
        <dbReference type="ARBA" id="ARBA00004613"/>
    </source>
</evidence>
<feature type="domain" description="Peptidase metallopeptidase" evidence="6">
    <location>
        <begin position="26"/>
        <end position="188"/>
    </location>
</feature>
<evidence type="ECO:0000256" key="1">
    <source>
        <dbReference type="ARBA" id="ARBA00001913"/>
    </source>
</evidence>
<dbReference type="InterPro" id="IPR038255">
    <property type="entry name" value="PBS_linker_sf"/>
</dbReference>
<dbReference type="Gene3D" id="2.150.10.10">
    <property type="entry name" value="Serralysin-like metalloprotease, C-terminal"/>
    <property type="match status" value="1"/>
</dbReference>
<dbReference type="InterPro" id="IPR006026">
    <property type="entry name" value="Peptidase_Metallo"/>
</dbReference>
<keyword evidence="8" id="KW-1185">Reference proteome</keyword>
<comment type="cofactor">
    <cofactor evidence="1">
        <name>Ca(2+)</name>
        <dbReference type="ChEBI" id="CHEBI:29108"/>
    </cofactor>
</comment>
<dbReference type="CDD" id="cd04277">
    <property type="entry name" value="ZnMc_serralysin_like"/>
    <property type="match status" value="1"/>
</dbReference>
<evidence type="ECO:0000259" key="6">
    <source>
        <dbReference type="SMART" id="SM00235"/>
    </source>
</evidence>
<name>A0ABW9VBH0_9BURK</name>
<proteinExistence type="inferred from homology"/>
<gene>
    <name evidence="7" type="ORF">GTP38_11615</name>
</gene>
<dbReference type="Pfam" id="PF08548">
    <property type="entry name" value="Peptidase_M10_C"/>
    <property type="match status" value="1"/>
</dbReference>
<comment type="caution">
    <text evidence="7">The sequence shown here is derived from an EMBL/GenBank/DDBJ whole genome shotgun (WGS) entry which is preliminary data.</text>
</comment>
<evidence type="ECO:0000313" key="7">
    <source>
        <dbReference type="EMBL" id="MYM34982.1"/>
    </source>
</evidence>
<dbReference type="InterPro" id="IPR025282">
    <property type="entry name" value="DUF4214"/>
</dbReference>
<evidence type="ECO:0000313" key="8">
    <source>
        <dbReference type="Proteomes" id="UP000449678"/>
    </source>
</evidence>
<dbReference type="InterPro" id="IPR001343">
    <property type="entry name" value="Hemolysn_Ca-bd"/>
</dbReference>
<dbReference type="SMART" id="SM00235">
    <property type="entry name" value="ZnMc"/>
    <property type="match status" value="1"/>
</dbReference>
<evidence type="ECO:0000256" key="3">
    <source>
        <dbReference type="ARBA" id="ARBA00009490"/>
    </source>
</evidence>
<comment type="similarity">
    <text evidence="3">Belongs to the peptidase M10B family.</text>
</comment>
<accession>A0ABW9VBH0</accession>
<dbReference type="EMBL" id="WWCO01000007">
    <property type="protein sequence ID" value="MYM34982.1"/>
    <property type="molecule type" value="Genomic_DNA"/>
</dbReference>
<dbReference type="InterPro" id="IPR011049">
    <property type="entry name" value="Serralysin-like_metalloprot_C"/>
</dbReference>
<dbReference type="InterPro" id="IPR013858">
    <property type="entry name" value="Peptidase_M10B_C"/>
</dbReference>
<dbReference type="Gene3D" id="3.40.390.10">
    <property type="entry name" value="Collagenase (Catalytic Domain)"/>
    <property type="match status" value="1"/>
</dbReference>
<dbReference type="RefSeq" id="WP_160990380.1">
    <property type="nucleotide sequence ID" value="NZ_WWCO01000007.1"/>
</dbReference>
<keyword evidence="4" id="KW-0964">Secreted</keyword>
<protein>
    <submittedName>
        <fullName evidence="7">DUF4214 domain-containing protein</fullName>
    </submittedName>
</protein>
<dbReference type="PRINTS" id="PR00313">
    <property type="entry name" value="CABNDNGRPT"/>
</dbReference>
<dbReference type="SUPFAM" id="SSF55486">
    <property type="entry name" value="Metalloproteases ('zincins'), catalytic domain"/>
    <property type="match status" value="1"/>
</dbReference>
<reference evidence="7 8" key="1">
    <citation type="submission" date="2019-12" db="EMBL/GenBank/DDBJ databases">
        <title>Novel species isolated from a subtropical stream in China.</title>
        <authorList>
            <person name="Lu H."/>
        </authorList>
    </citation>
    <scope>NUCLEOTIDE SEQUENCE [LARGE SCALE GENOMIC DNA]</scope>
    <source>
        <strain evidence="7 8">FT94W</strain>
    </source>
</reference>
<comment type="subcellular location">
    <subcellularLocation>
        <location evidence="2">Secreted</location>
    </subcellularLocation>
</comment>
<dbReference type="Proteomes" id="UP000449678">
    <property type="component" value="Unassembled WGS sequence"/>
</dbReference>
<dbReference type="SUPFAM" id="SSF51120">
    <property type="entry name" value="beta-Roll"/>
    <property type="match status" value="2"/>
</dbReference>
<organism evidence="7 8">
    <name type="scientific">Duganella lactea</name>
    <dbReference type="NCBI Taxonomy" id="2692173"/>
    <lineage>
        <taxon>Bacteria</taxon>
        <taxon>Pseudomonadati</taxon>
        <taxon>Pseudomonadota</taxon>
        <taxon>Betaproteobacteria</taxon>
        <taxon>Burkholderiales</taxon>
        <taxon>Oxalobacteraceae</taxon>
        <taxon>Telluria group</taxon>
        <taxon>Duganella</taxon>
    </lineage>
</organism>
<sequence length="572" mass="59340">MSLTTGNNSIDALVYSSWNAQAGQAVILTYSFLTAVPASASTDDANGFAPMTAMQMAGVRTAMAAWAAVANITFREVASGGDIELGTNDQGQSSSGYAYLPDGRHYSTPLYLNNTVRENANFTAGTFGLSVLIHELGHTLGLKHPGDYDSTGGQVDGPFLPSATDNLDYTQMSYHQGAGYKLNGLYGSTPMLYDIQAMQYLYGANMSYHTGSDTYRFVNGSALQTIWDAGGTDTLDFSATTGPTLINLNAGTFSSTAPGYNNISIAYNVTIERAIAGSGGATIYANAAGNVIIGGAGNDVIYLGAGSDRVTGKGGSDTVVLSKVLSSYLLGGTLGNLSVSGEGVDTLTGISKLQFSDTAIQLSNYASLLVGSDNNDVFSATAGNQLISGGPGRDTLVLSGNESRYKLASSGSAVTLTDLAETNGSDFLTGVERLKFADGMVALDTLSGAGSIYRLYGAVLNRAPEKVGMGYWISAIDQGISLNRIAEDFISSPEFTALYGANPASTAFLTALYSNVLHRAPDAAGLQYWEAAMASGSATRSEVLTGFSESPEYAGMMAQVIGAGISYTPYTG</sequence>
<dbReference type="Pfam" id="PF00353">
    <property type="entry name" value="HemolysinCabind"/>
    <property type="match status" value="1"/>
</dbReference>
<dbReference type="Gene3D" id="1.10.3130.20">
    <property type="entry name" value="Phycobilisome linker domain"/>
    <property type="match status" value="1"/>
</dbReference>
<dbReference type="Pfam" id="PF13946">
    <property type="entry name" value="DUF4214"/>
    <property type="match status" value="1"/>
</dbReference>
<keyword evidence="5" id="KW-0677">Repeat</keyword>